<feature type="non-terminal residue" evidence="1">
    <location>
        <position position="177"/>
    </location>
</feature>
<dbReference type="Gene3D" id="2.30.110.50">
    <property type="match status" value="1"/>
</dbReference>
<dbReference type="Gene3D" id="3.55.50.10">
    <property type="entry name" value="Baseplate protein-like domains"/>
    <property type="match status" value="1"/>
</dbReference>
<dbReference type="NCBIfam" id="TIGR01646">
    <property type="entry name" value="vgr_GE"/>
    <property type="match status" value="1"/>
</dbReference>
<evidence type="ECO:0000313" key="1">
    <source>
        <dbReference type="EMBL" id="SFQ87111.1"/>
    </source>
</evidence>
<dbReference type="SUPFAM" id="SSF69279">
    <property type="entry name" value="Phage tail proteins"/>
    <property type="match status" value="1"/>
</dbReference>
<dbReference type="EMBL" id="FOYD01000010">
    <property type="protein sequence ID" value="SFQ87111.1"/>
    <property type="molecule type" value="Genomic_DNA"/>
</dbReference>
<evidence type="ECO:0000313" key="2">
    <source>
        <dbReference type="Proteomes" id="UP000242815"/>
    </source>
</evidence>
<name>A0A1I6C1Q6_9GAMM</name>
<dbReference type="Proteomes" id="UP000242815">
    <property type="component" value="Unassembled WGS sequence"/>
</dbReference>
<accession>A0A1I6C1Q6</accession>
<dbReference type="AlphaFoldDB" id="A0A1I6C1Q6"/>
<sequence length="177" mass="20539">MFNLANEAHFTLDLPGLEHDFRVLSFRAHEAISQCYRIELQLVSDQPDLDLEALLQRNAWLGIQHGEGEGTGLHGLIHHAAIGEAGKRLTRYRLELVPHLHYLGLRHNQRIFQHLTVPQIISRVLADHGIQSDAYSFQLGVDYPERDYCTQYDETDLHFIQRLCEEEGIHYHFRHSP</sequence>
<dbReference type="OrthoDB" id="9762420at2"/>
<dbReference type="RefSeq" id="WP_143084198.1">
    <property type="nucleotide sequence ID" value="NZ_FOYD01000010.1"/>
</dbReference>
<dbReference type="Pfam" id="PF05954">
    <property type="entry name" value="Phage_GPD"/>
    <property type="match status" value="1"/>
</dbReference>
<organism evidence="1 2">
    <name type="scientific">Halopseudomonas formosensis</name>
    <dbReference type="NCBI Taxonomy" id="1002526"/>
    <lineage>
        <taxon>Bacteria</taxon>
        <taxon>Pseudomonadati</taxon>
        <taxon>Pseudomonadota</taxon>
        <taxon>Gammaproteobacteria</taxon>
        <taxon>Pseudomonadales</taxon>
        <taxon>Pseudomonadaceae</taxon>
        <taxon>Halopseudomonas</taxon>
    </lineage>
</organism>
<gene>
    <name evidence="1" type="ORF">SAMN05216578_11097</name>
</gene>
<proteinExistence type="predicted"/>
<dbReference type="STRING" id="1002526.SAMN05216578_11097"/>
<reference evidence="1 2" key="1">
    <citation type="submission" date="2016-10" db="EMBL/GenBank/DDBJ databases">
        <authorList>
            <person name="de Groot N.N."/>
        </authorList>
    </citation>
    <scope>NUCLEOTIDE SEQUENCE [LARGE SCALE GENOMIC DNA]</scope>
    <source>
        <strain evidence="1 2">JCM 18415</strain>
    </source>
</reference>
<dbReference type="InterPro" id="IPR006533">
    <property type="entry name" value="T6SS_Vgr_RhsGE"/>
</dbReference>
<protein>
    <submittedName>
        <fullName evidence="1">Type VI secretion system secreted protein VgrG</fullName>
    </submittedName>
</protein>